<feature type="compositionally biased region" description="Basic residues" evidence="9">
    <location>
        <begin position="120"/>
        <end position="135"/>
    </location>
</feature>
<organism evidence="10 11">
    <name type="scientific">California sea lion adenovirus 1</name>
    <dbReference type="NCBI Taxonomy" id="943083"/>
    <lineage>
        <taxon>Viruses</taxon>
        <taxon>Varidnaviria</taxon>
        <taxon>Bamfordvirae</taxon>
        <taxon>Preplasmiviricota</taxon>
        <taxon>Polisuviricotina</taxon>
        <taxon>Pharingeaviricetes</taxon>
        <taxon>Rowavirales</taxon>
        <taxon>Adenoviridae</taxon>
        <taxon>Mastadenovirus</taxon>
        <taxon>Mastadenovirus otariidae</taxon>
        <taxon>Sea lion mastadenovirus A</taxon>
    </lineage>
</organism>
<evidence type="ECO:0000256" key="7">
    <source>
        <dbReference type="ARBA" id="ARBA00023125"/>
    </source>
</evidence>
<accession>A0A059XN96</accession>
<keyword evidence="4" id="KW-1048">Host nucleus</keyword>
<dbReference type="GO" id="GO:0019028">
    <property type="term" value="C:viral capsid"/>
    <property type="evidence" value="ECO:0007669"/>
    <property type="project" value="InterPro"/>
</dbReference>
<reference evidence="10 11" key="1">
    <citation type="journal article" date="2015" name="Infect. Genet. Evol.">
        <title>Phylogenomic characterization of California sea lion adenovirus-1.</title>
        <authorList>
            <person name="Cortes-Hinojosa G."/>
            <person name="Gulland F.M."/>
            <person name="Goldstein T."/>
            <person name="Venn-Watson S."/>
            <person name="Rivera R."/>
            <person name="Waltzek T.B."/>
            <person name="Salemi M."/>
            <person name="Wellehan J.F.Jr."/>
        </authorList>
    </citation>
    <scope>NUCLEOTIDE SEQUENCE [LARGE SCALE GENOMIC DNA]</scope>
    <source>
        <strain evidence="10">Zc11-030</strain>
    </source>
</reference>
<evidence type="ECO:0000256" key="5">
    <source>
        <dbReference type="ARBA" id="ARBA00022844"/>
    </source>
</evidence>
<dbReference type="InterPro" id="IPR004912">
    <property type="entry name" value="Adeno_VII"/>
</dbReference>
<feature type="region of interest" description="Disordered" evidence="9">
    <location>
        <begin position="99"/>
        <end position="163"/>
    </location>
</feature>
<protein>
    <submittedName>
        <fullName evidence="10">PVII</fullName>
    </submittedName>
</protein>
<dbReference type="OrthoDB" id="28265at10239"/>
<evidence type="ECO:0000256" key="4">
    <source>
        <dbReference type="ARBA" id="ARBA00022562"/>
    </source>
</evidence>
<keyword evidence="11" id="KW-1185">Reference proteome</keyword>
<keyword evidence="7" id="KW-0238">DNA-binding</keyword>
<keyword evidence="5" id="KW-0946">Virion</keyword>
<dbReference type="GO" id="GO:0075732">
    <property type="term" value="P:viral penetration into host nucleus"/>
    <property type="evidence" value="ECO:0007669"/>
    <property type="project" value="UniProtKB-KW"/>
</dbReference>
<sequence>MSILISPTNNTGWGIGSGILYGGARTRSDVHPVKVRAHYRAAWGSKNGRSQAAVAVAQAVADEIGASSSVRRKLKKRKKFLRRMLPSATETFLMNAIRGRRRKQRMHSSSSSETSIVVKRVPKKRSRRGGKKRSSRGVNNVYLIRGPDGKRVPTSLRAHPSIVKSVRPHPSLVIETPAAEAAPAAVNE</sequence>
<dbReference type="Pfam" id="PF03228">
    <property type="entry name" value="Adeno_VII"/>
    <property type="match status" value="1"/>
</dbReference>
<comment type="similarity">
    <text evidence="1">Belongs to the adenoviridae histone-like nucleoprotein family.</text>
</comment>
<dbReference type="RefSeq" id="YP_009032612.1">
    <property type="nucleotide sequence ID" value="NC_024150.1"/>
</dbReference>
<keyword evidence="2" id="KW-1163">Viral penetration into host nucleus</keyword>
<name>A0A059XN96_9ADEN</name>
<evidence type="ECO:0000256" key="8">
    <source>
        <dbReference type="ARBA" id="ARBA00023296"/>
    </source>
</evidence>
<evidence type="ECO:0000256" key="1">
    <source>
        <dbReference type="ARBA" id="ARBA00005746"/>
    </source>
</evidence>
<proteinExistence type="inferred from homology"/>
<dbReference type="GO" id="GO:0003677">
    <property type="term" value="F:DNA binding"/>
    <property type="evidence" value="ECO:0007669"/>
    <property type="project" value="UniProtKB-KW"/>
</dbReference>
<dbReference type="GO" id="GO:0043657">
    <property type="term" value="C:host cell"/>
    <property type="evidence" value="ECO:0007669"/>
    <property type="project" value="GOC"/>
</dbReference>
<dbReference type="KEGG" id="vg:19488614"/>
<keyword evidence="3" id="KW-0597">Phosphoprotein</keyword>
<evidence type="ECO:0000256" key="2">
    <source>
        <dbReference type="ARBA" id="ARBA00022524"/>
    </source>
</evidence>
<evidence type="ECO:0000313" key="11">
    <source>
        <dbReference type="Proteomes" id="UP000116231"/>
    </source>
</evidence>
<evidence type="ECO:0000313" key="10">
    <source>
        <dbReference type="EMBL" id="AIA22353.1"/>
    </source>
</evidence>
<dbReference type="EMBL" id="KJ563221">
    <property type="protein sequence ID" value="AIA22353.1"/>
    <property type="molecule type" value="Genomic_DNA"/>
</dbReference>
<keyword evidence="6" id="KW-0426">Late protein</keyword>
<keyword evidence="8" id="KW-1160">Virus entry into host cell</keyword>
<evidence type="ECO:0000256" key="9">
    <source>
        <dbReference type="SAM" id="MobiDB-lite"/>
    </source>
</evidence>
<evidence type="ECO:0000256" key="3">
    <source>
        <dbReference type="ARBA" id="ARBA00022553"/>
    </source>
</evidence>
<dbReference type="GeneID" id="19488614"/>
<dbReference type="GO" id="GO:0046718">
    <property type="term" value="P:symbiont entry into host cell"/>
    <property type="evidence" value="ECO:0007669"/>
    <property type="project" value="UniProtKB-KW"/>
</dbReference>
<dbReference type="Proteomes" id="UP000116231">
    <property type="component" value="Segment"/>
</dbReference>
<evidence type="ECO:0000256" key="6">
    <source>
        <dbReference type="ARBA" id="ARBA00022921"/>
    </source>
</evidence>